<dbReference type="AlphaFoldDB" id="A0A7D4ANA7"/>
<feature type="transmembrane region" description="Helical" evidence="1">
    <location>
        <begin position="73"/>
        <end position="92"/>
    </location>
</feature>
<sequence length="163" mass="18763">MERARLQAARLHLSESTRRHIYREEVPRSVEHYRQGQRYYRRVHNALQSIVIVGSLASSTIAGLAEVKGMQKWLLVGVTFSVGLASGFTGYFKFRERGFYLQQTADSVDEEFQSLHLGVGRYKNIDSEEEALSEFAERVEAIKSEQRKREQQLDQPAQNNGQQ</sequence>
<organism evidence="2 3">
    <name type="scientific">Actinomadura verrucosospora</name>
    <dbReference type="NCBI Taxonomy" id="46165"/>
    <lineage>
        <taxon>Bacteria</taxon>
        <taxon>Bacillati</taxon>
        <taxon>Actinomycetota</taxon>
        <taxon>Actinomycetes</taxon>
        <taxon>Streptosporangiales</taxon>
        <taxon>Thermomonosporaceae</taxon>
        <taxon>Actinomadura</taxon>
    </lineage>
</organism>
<reference evidence="2 3" key="1">
    <citation type="submission" date="2020-05" db="EMBL/GenBank/DDBJ databases">
        <title>Actinomadura verrucosospora NRRL-B18236 (PFL_A860) Genome sequencing and assembly.</title>
        <authorList>
            <person name="Samborskyy M."/>
        </authorList>
    </citation>
    <scope>NUCLEOTIDE SEQUENCE [LARGE SCALE GENOMIC DNA]</scope>
    <source>
        <strain evidence="2 3">NRRL:B18236</strain>
    </source>
</reference>
<feature type="transmembrane region" description="Helical" evidence="1">
    <location>
        <begin position="46"/>
        <end position="67"/>
    </location>
</feature>
<evidence type="ECO:0008006" key="4">
    <source>
        <dbReference type="Google" id="ProtNLM"/>
    </source>
</evidence>
<evidence type="ECO:0000313" key="3">
    <source>
        <dbReference type="Proteomes" id="UP000501240"/>
    </source>
</evidence>
<dbReference type="EMBL" id="CP053892">
    <property type="protein sequence ID" value="QKG22668.1"/>
    <property type="molecule type" value="Genomic_DNA"/>
</dbReference>
<protein>
    <recommendedName>
        <fullName evidence="4">DUF4231 domain-containing protein</fullName>
    </recommendedName>
</protein>
<keyword evidence="1" id="KW-0812">Transmembrane</keyword>
<gene>
    <name evidence="2" type="ORF">ACTIVE_4309</name>
</gene>
<keyword evidence="1" id="KW-0472">Membrane</keyword>
<dbReference type="Proteomes" id="UP000501240">
    <property type="component" value="Chromosome"/>
</dbReference>
<keyword evidence="3" id="KW-1185">Reference proteome</keyword>
<keyword evidence="1" id="KW-1133">Transmembrane helix</keyword>
<proteinExistence type="predicted"/>
<evidence type="ECO:0000313" key="2">
    <source>
        <dbReference type="EMBL" id="QKG22668.1"/>
    </source>
</evidence>
<accession>A0A7D4ANA7</accession>
<dbReference type="NCBIfam" id="NF033634">
    <property type="entry name" value="SLATT_1"/>
    <property type="match status" value="1"/>
</dbReference>
<name>A0A7D4ANA7_ACTVE</name>
<evidence type="ECO:0000256" key="1">
    <source>
        <dbReference type="SAM" id="Phobius"/>
    </source>
</evidence>